<dbReference type="AlphaFoldDB" id="A0A1B2DVC9"/>
<proteinExistence type="predicted"/>
<evidence type="ECO:0000313" key="1">
    <source>
        <dbReference type="EMBL" id="ANY71668.1"/>
    </source>
</evidence>
<name>A0A1B2DVC9_9BACL</name>
<accession>A0A1B2DVC9</accession>
<reference evidence="1" key="1">
    <citation type="submission" date="2016-08" db="EMBL/GenBank/DDBJ databases">
        <title>Complete Genome Seqeunce of Paenibacillus sp. nov. IHBB 9852 from high altitute lake of Indian trans-Himalayas.</title>
        <authorList>
            <person name="Kiran S."/>
            <person name="Swarnkar M.K."/>
            <person name="Rana A."/>
            <person name="Tewari R."/>
            <person name="Gulati A."/>
        </authorList>
    </citation>
    <scope>NUCLEOTIDE SEQUENCE [LARGE SCALE GENOMIC DNA]</scope>
    <source>
        <strain evidence="1">IHBB 9852</strain>
    </source>
</reference>
<dbReference type="SUPFAM" id="SSF52980">
    <property type="entry name" value="Restriction endonuclease-like"/>
    <property type="match status" value="1"/>
</dbReference>
<dbReference type="GeneID" id="48307228"/>
<protein>
    <submittedName>
        <fullName evidence="1">Uncharacterized protein</fullName>
    </submittedName>
</protein>
<organism evidence="1">
    <name type="scientific">Paenibacillus ihbetae</name>
    <dbReference type="NCBI Taxonomy" id="1870820"/>
    <lineage>
        <taxon>Bacteria</taxon>
        <taxon>Bacillati</taxon>
        <taxon>Bacillota</taxon>
        <taxon>Bacilli</taxon>
        <taxon>Bacillales</taxon>
        <taxon>Paenibacillaceae</taxon>
        <taxon>Paenibacillus</taxon>
    </lineage>
</organism>
<dbReference type="RefSeq" id="WP_099476699.1">
    <property type="nucleotide sequence ID" value="NZ_CP016809.1"/>
</dbReference>
<dbReference type="KEGG" id="pib:BBD41_03210"/>
<gene>
    <name evidence="1" type="ORF">BBD41_03210</name>
</gene>
<sequence length="142" mass="15902">MLEKKALKPLSYFRKHNSDTIHKRVVRLVANRLHNNGYRLMADHIGLSQPPEMNGYIPDIVADINGSIHIIEVETLDSYKDPHSIAQLKAFSKTGHKTSIVIPCDEFSRPLHVAAVRTTLRKHGLSVTVGACDITTGEVMFF</sequence>
<dbReference type="EMBL" id="CP016809">
    <property type="protein sequence ID" value="ANY71668.1"/>
    <property type="molecule type" value="Genomic_DNA"/>
</dbReference>
<dbReference type="InterPro" id="IPR011335">
    <property type="entry name" value="Restrct_endonuc-II-like"/>
</dbReference>